<keyword evidence="1" id="KW-0378">Hydrolase</keyword>
<organism evidence="1 2">
    <name type="scientific">Chryseobacterium taichungense</name>
    <dbReference type="NCBI Taxonomy" id="295069"/>
    <lineage>
        <taxon>Bacteria</taxon>
        <taxon>Pseudomonadati</taxon>
        <taxon>Bacteroidota</taxon>
        <taxon>Flavobacteriia</taxon>
        <taxon>Flavobacteriales</taxon>
        <taxon>Weeksellaceae</taxon>
        <taxon>Chryseobacterium group</taxon>
        <taxon>Chryseobacterium</taxon>
    </lineage>
</organism>
<dbReference type="AlphaFoldDB" id="A0A1H7YDP5"/>
<dbReference type="STRING" id="295069.SAMN05421856_103201"/>
<dbReference type="OrthoDB" id="9808993at2"/>
<evidence type="ECO:0000313" key="2">
    <source>
        <dbReference type="Proteomes" id="UP000199450"/>
    </source>
</evidence>
<dbReference type="SUPFAM" id="SSF109604">
    <property type="entry name" value="HD-domain/PDEase-like"/>
    <property type="match status" value="1"/>
</dbReference>
<name>A0A1H7YDP5_9FLAO</name>
<dbReference type="InterPro" id="IPR009218">
    <property type="entry name" value="HD_phosphohydro"/>
</dbReference>
<gene>
    <name evidence="1" type="ORF">SAMN05421856_103201</name>
</gene>
<dbReference type="EMBL" id="FOBV01000003">
    <property type="protein sequence ID" value="SEM43299.1"/>
    <property type="molecule type" value="Genomic_DNA"/>
</dbReference>
<evidence type="ECO:0000313" key="1">
    <source>
        <dbReference type="EMBL" id="SEM43299.1"/>
    </source>
</evidence>
<dbReference type="PANTHER" id="PTHR21174">
    <property type="match status" value="1"/>
</dbReference>
<dbReference type="Proteomes" id="UP000199450">
    <property type="component" value="Unassembled WGS sequence"/>
</dbReference>
<keyword evidence="2" id="KW-1185">Reference proteome</keyword>
<dbReference type="GO" id="GO:0016787">
    <property type="term" value="F:hydrolase activity"/>
    <property type="evidence" value="ECO:0007669"/>
    <property type="project" value="UniProtKB-KW"/>
</dbReference>
<reference evidence="2" key="1">
    <citation type="submission" date="2016-10" db="EMBL/GenBank/DDBJ databases">
        <authorList>
            <person name="Varghese N."/>
            <person name="Submissions S."/>
        </authorList>
    </citation>
    <scope>NUCLEOTIDE SEQUENCE [LARGE SCALE GENOMIC DNA]</scope>
    <source>
        <strain evidence="2">DSM 17453</strain>
    </source>
</reference>
<dbReference type="RefSeq" id="WP_089999471.1">
    <property type="nucleotide sequence ID" value="NZ_FOBV01000003.1"/>
</dbReference>
<dbReference type="PANTHER" id="PTHR21174:SF0">
    <property type="entry name" value="HD PHOSPHOHYDROLASE FAMILY PROTEIN-RELATED"/>
    <property type="match status" value="1"/>
</dbReference>
<proteinExistence type="predicted"/>
<dbReference type="PIRSF" id="PIRSF035170">
    <property type="entry name" value="HD_phosphohydro"/>
    <property type="match status" value="1"/>
</dbReference>
<protein>
    <submittedName>
        <fullName evidence="1">Predicted metal-dependent phosphohydrolase, HD superfamily</fullName>
    </submittedName>
</protein>
<accession>A0A1H7YDP5</accession>
<dbReference type="Gene3D" id="1.10.3210.10">
    <property type="entry name" value="Hypothetical protein af1432"/>
    <property type="match status" value="1"/>
</dbReference>
<sequence length="207" mass="24588">MDLQERFSRNCIQISENIKLINDLWLEIEKKYSEKGRHYHNFEHLQNMFIELSEVTPTITDLTAITFSVFYHDVIYNVSSKTNEEKSAEFARKHLRKLCTDTDLAEKVSQQIIATKLHVSEDSDTNYLLDADLSVLGQKSEKYIEYTQKIRKEYSIYPDLLYKPGRKKVLHHFLESESIFKTNYFREKYEDQARKNILLEIESLNFG</sequence>